<protein>
    <recommendedName>
        <fullName evidence="7">POTRA domain-containing protein</fullName>
    </recommendedName>
</protein>
<dbReference type="InterPro" id="IPR000184">
    <property type="entry name" value="Bac_surfAg_D15"/>
</dbReference>
<accession>A0A2N1PUI8</accession>
<reference evidence="8 9" key="1">
    <citation type="journal article" date="2017" name="ISME J.">
        <title>Potential for microbial H2 and metal transformations associated with novel bacteria and archaea in deep terrestrial subsurface sediments.</title>
        <authorList>
            <person name="Hernsdorf A.W."/>
            <person name="Amano Y."/>
            <person name="Miyakawa K."/>
            <person name="Ise K."/>
            <person name="Suzuki Y."/>
            <person name="Anantharaman K."/>
            <person name="Probst A."/>
            <person name="Burstein D."/>
            <person name="Thomas B.C."/>
            <person name="Banfield J.F."/>
        </authorList>
    </citation>
    <scope>NUCLEOTIDE SEQUENCE [LARGE SCALE GENOMIC DNA]</scope>
    <source>
        <strain evidence="8">HGW-Wallbacteria-1</strain>
    </source>
</reference>
<dbReference type="EMBL" id="PGXC01000001">
    <property type="protein sequence ID" value="PKK92014.1"/>
    <property type="molecule type" value="Genomic_DNA"/>
</dbReference>
<evidence type="ECO:0000259" key="7">
    <source>
        <dbReference type="PROSITE" id="PS51779"/>
    </source>
</evidence>
<sequence>MLTLRSRLYSVIVIMLTVLNVFQAHAQDTPQKPEADKSEVVTAVEISGNEVIKTERVRLAVSLKEGDILSKEAIQEDVNNIYLLGYFADVGAEVKDHEQGKKVIFKVVENNVIQKVKITGNSVIPEKELMEVMKSGEGQVFNIPILNSDVKRINELYSKRGYSFSGVTNMDVKEQGETIKIEITEGKLEEIRLEGKHKTKDYIIYKQLRMKKGEIFNSMKVMSALQKIFNLGFFETVKPRYDKGEKNPTDVILAIELKEQKTGTASLGGGYSSANGFVGFLEVTWNNFRGLAQKLKVKLEVGGITTYELSFYDPYFYHETAFGASVYKSKIERDYIRNGQVEGVYDESRTGGTVSLGKAITDKTRLSFKLRDEKIEIDPQAGMNAQLASDLKNSSDHIQVFSATVTKDTRNNYLTPTSGLMDSFTVATTGGVLKGKNTYTKYTGKLQRYFGTSKKTVLAFRCIAGFTDVSDGSLPVYEEFNVGGANTLRGYETYEFTGRRLFVLNSEYRYTFNKNFTGVFFVDAADAWGIAPEYRNVVNPSRDEFDVKYTAGVGIRFNSPVGPIRLDYGKPLDDSSRDGKSYFSMGSMF</sequence>
<comment type="caution">
    <text evidence="8">The sequence shown here is derived from an EMBL/GenBank/DDBJ whole genome shotgun (WGS) entry which is preliminary data.</text>
</comment>
<dbReference type="PROSITE" id="PS51779">
    <property type="entry name" value="POTRA"/>
    <property type="match status" value="2"/>
</dbReference>
<evidence type="ECO:0000313" key="8">
    <source>
        <dbReference type="EMBL" id="PKK92014.1"/>
    </source>
</evidence>
<evidence type="ECO:0000256" key="4">
    <source>
        <dbReference type="ARBA" id="ARBA00023136"/>
    </source>
</evidence>
<feature type="domain" description="POTRA" evidence="7">
    <location>
        <begin position="39"/>
        <end position="110"/>
    </location>
</feature>
<dbReference type="InterPro" id="IPR034746">
    <property type="entry name" value="POTRA"/>
</dbReference>
<gene>
    <name evidence="8" type="ORF">CVV64_00945</name>
</gene>
<dbReference type="Pfam" id="PF01103">
    <property type="entry name" value="Omp85"/>
    <property type="match status" value="1"/>
</dbReference>
<dbReference type="Proteomes" id="UP000233256">
    <property type="component" value="Unassembled WGS sequence"/>
</dbReference>
<evidence type="ECO:0000256" key="5">
    <source>
        <dbReference type="ARBA" id="ARBA00023237"/>
    </source>
</evidence>
<keyword evidence="4" id="KW-0472">Membrane</keyword>
<dbReference type="PANTHER" id="PTHR12815:SF47">
    <property type="entry name" value="TRANSLOCATION AND ASSEMBLY MODULE SUBUNIT TAMA"/>
    <property type="match status" value="1"/>
</dbReference>
<keyword evidence="2" id="KW-0812">Transmembrane</keyword>
<dbReference type="InterPro" id="IPR039910">
    <property type="entry name" value="D15-like"/>
</dbReference>
<keyword evidence="3 6" id="KW-0732">Signal</keyword>
<evidence type="ECO:0000256" key="6">
    <source>
        <dbReference type="SAM" id="SignalP"/>
    </source>
</evidence>
<organism evidence="8 9">
    <name type="scientific">Candidatus Wallbacteria bacterium HGW-Wallbacteria-1</name>
    <dbReference type="NCBI Taxonomy" id="2013854"/>
    <lineage>
        <taxon>Bacteria</taxon>
        <taxon>Candidatus Walliibacteriota</taxon>
    </lineage>
</organism>
<dbReference type="PANTHER" id="PTHR12815">
    <property type="entry name" value="SORTING AND ASSEMBLY MACHINERY SAMM50 PROTEIN FAMILY MEMBER"/>
    <property type="match status" value="1"/>
</dbReference>
<evidence type="ECO:0000256" key="2">
    <source>
        <dbReference type="ARBA" id="ARBA00022692"/>
    </source>
</evidence>
<feature type="chain" id="PRO_5014741878" description="POTRA domain-containing protein" evidence="6">
    <location>
        <begin position="27"/>
        <end position="589"/>
    </location>
</feature>
<feature type="domain" description="POTRA" evidence="7">
    <location>
        <begin position="111"/>
        <end position="186"/>
    </location>
</feature>
<feature type="signal peptide" evidence="6">
    <location>
        <begin position="1"/>
        <end position="26"/>
    </location>
</feature>
<keyword evidence="5" id="KW-0998">Cell outer membrane</keyword>
<dbReference type="Gene3D" id="3.10.20.310">
    <property type="entry name" value="membrane protein fhac"/>
    <property type="match status" value="3"/>
</dbReference>
<evidence type="ECO:0000256" key="1">
    <source>
        <dbReference type="ARBA" id="ARBA00004370"/>
    </source>
</evidence>
<comment type="subcellular location">
    <subcellularLocation>
        <location evidence="1">Membrane</location>
    </subcellularLocation>
</comment>
<proteinExistence type="predicted"/>
<dbReference type="Pfam" id="PF07244">
    <property type="entry name" value="POTRA"/>
    <property type="match status" value="3"/>
</dbReference>
<dbReference type="InterPro" id="IPR010827">
    <property type="entry name" value="BamA/TamA_POTRA"/>
</dbReference>
<dbReference type="AlphaFoldDB" id="A0A2N1PUI8"/>
<evidence type="ECO:0000313" key="9">
    <source>
        <dbReference type="Proteomes" id="UP000233256"/>
    </source>
</evidence>
<dbReference type="GO" id="GO:0019867">
    <property type="term" value="C:outer membrane"/>
    <property type="evidence" value="ECO:0007669"/>
    <property type="project" value="InterPro"/>
</dbReference>
<name>A0A2N1PUI8_9BACT</name>
<evidence type="ECO:0000256" key="3">
    <source>
        <dbReference type="ARBA" id="ARBA00022729"/>
    </source>
</evidence>
<dbReference type="Gene3D" id="2.40.160.50">
    <property type="entry name" value="membrane protein fhac: a member of the omp85/tpsb transporter family"/>
    <property type="match status" value="1"/>
</dbReference>